<comment type="subunit">
    <text evidence="3">Homotrimer.</text>
</comment>
<accession>A0AAV7V223</accession>
<evidence type="ECO:0000259" key="8">
    <source>
        <dbReference type="SMART" id="SM00607"/>
    </source>
</evidence>
<dbReference type="InterPro" id="IPR008979">
    <property type="entry name" value="Galactose-bd-like_sf"/>
</dbReference>
<dbReference type="PANTHER" id="PTHR45713">
    <property type="entry name" value="FTP DOMAIN-CONTAINING PROTEIN"/>
    <property type="match status" value="1"/>
</dbReference>
<dbReference type="GO" id="GO:0010185">
    <property type="term" value="P:regulation of cellular defense response"/>
    <property type="evidence" value="ECO:0007669"/>
    <property type="project" value="UniProtKB-ARBA"/>
</dbReference>
<evidence type="ECO:0000313" key="9">
    <source>
        <dbReference type="EMBL" id="KAJ1195268.1"/>
    </source>
</evidence>
<keyword evidence="5" id="KW-0430">Lectin</keyword>
<feature type="domain" description="Fucolectin tachylectin-4 pentraxin-1" evidence="8">
    <location>
        <begin position="4"/>
        <end position="144"/>
    </location>
</feature>
<comment type="caution">
    <text evidence="9">The sequence shown here is derived from an EMBL/GenBank/DDBJ whole genome shotgun (WGS) entry which is preliminary data.</text>
</comment>
<protein>
    <recommendedName>
        <fullName evidence="8">Fucolectin tachylectin-4 pentraxin-1 domain-containing protein</fullName>
    </recommendedName>
</protein>
<comment type="function">
    <text evidence="1">Acts as a defensive agent. Recognizes blood group fucosylated oligosaccharides including A, B, H and Lewis B-type antigens. Does not recognize Lewis A antigen and has low affinity for monovalent haptens.</text>
</comment>
<dbReference type="GO" id="GO:0046872">
    <property type="term" value="F:metal ion binding"/>
    <property type="evidence" value="ECO:0007669"/>
    <property type="project" value="UniProtKB-KW"/>
</dbReference>
<keyword evidence="6" id="KW-0106">Calcium</keyword>
<dbReference type="Proteomes" id="UP001066276">
    <property type="component" value="Chromosome 2_2"/>
</dbReference>
<sequence>MLIAKNLAREGVARQSSQFALFPWATAARAIDGNRKQDFQRSSCTHTGPDRAPWWRLDLKQPRTVGAVVVYNRNDCCQPRLEGADIRVGNSPDNNNPSCGSFSPLGVYYNLRFCCDGLVGRYVSVVIPNRKDFLTLCEVEVYGP</sequence>
<evidence type="ECO:0000256" key="1">
    <source>
        <dbReference type="ARBA" id="ARBA00002219"/>
    </source>
</evidence>
<evidence type="ECO:0000256" key="6">
    <source>
        <dbReference type="ARBA" id="ARBA00022837"/>
    </source>
</evidence>
<organism evidence="9 10">
    <name type="scientific">Pleurodeles waltl</name>
    <name type="common">Iberian ribbed newt</name>
    <dbReference type="NCBI Taxonomy" id="8319"/>
    <lineage>
        <taxon>Eukaryota</taxon>
        <taxon>Metazoa</taxon>
        <taxon>Chordata</taxon>
        <taxon>Craniata</taxon>
        <taxon>Vertebrata</taxon>
        <taxon>Euteleostomi</taxon>
        <taxon>Amphibia</taxon>
        <taxon>Batrachia</taxon>
        <taxon>Caudata</taxon>
        <taxon>Salamandroidea</taxon>
        <taxon>Salamandridae</taxon>
        <taxon>Pleurodelinae</taxon>
        <taxon>Pleurodeles</taxon>
    </lineage>
</organism>
<comment type="similarity">
    <text evidence="2">Belongs to the fucolectin family.</text>
</comment>
<dbReference type="GO" id="GO:0042806">
    <property type="term" value="F:fucose binding"/>
    <property type="evidence" value="ECO:0007669"/>
    <property type="project" value="UniProtKB-ARBA"/>
</dbReference>
<dbReference type="InterPro" id="IPR051941">
    <property type="entry name" value="BG_Antigen-Binding_Lectin"/>
</dbReference>
<dbReference type="EMBL" id="JANPWB010000004">
    <property type="protein sequence ID" value="KAJ1195268.1"/>
    <property type="molecule type" value="Genomic_DNA"/>
</dbReference>
<dbReference type="Gene3D" id="2.60.120.260">
    <property type="entry name" value="Galactose-binding domain-like"/>
    <property type="match status" value="1"/>
</dbReference>
<dbReference type="AlphaFoldDB" id="A0AAV7V223"/>
<dbReference type="GO" id="GO:0001868">
    <property type="term" value="P:regulation of complement activation, lectin pathway"/>
    <property type="evidence" value="ECO:0007669"/>
    <property type="project" value="UniProtKB-ARBA"/>
</dbReference>
<dbReference type="PANTHER" id="PTHR45713:SF11">
    <property type="entry name" value="FUCOLECTIN TACHYLECTIN-4 PENTRAXIN-1 DOMAIN-CONTAINING PROTEIN"/>
    <property type="match status" value="1"/>
</dbReference>
<evidence type="ECO:0000256" key="3">
    <source>
        <dbReference type="ARBA" id="ARBA00011233"/>
    </source>
</evidence>
<evidence type="ECO:0000256" key="7">
    <source>
        <dbReference type="ARBA" id="ARBA00023157"/>
    </source>
</evidence>
<evidence type="ECO:0000256" key="5">
    <source>
        <dbReference type="ARBA" id="ARBA00022734"/>
    </source>
</evidence>
<evidence type="ECO:0000256" key="4">
    <source>
        <dbReference type="ARBA" id="ARBA00022723"/>
    </source>
</evidence>
<dbReference type="Pfam" id="PF22633">
    <property type="entry name" value="F5_F8_type_C_2"/>
    <property type="match status" value="1"/>
</dbReference>
<gene>
    <name evidence="9" type="ORF">NDU88_004549</name>
</gene>
<keyword evidence="7" id="KW-1015">Disulfide bond</keyword>
<evidence type="ECO:0000256" key="2">
    <source>
        <dbReference type="ARBA" id="ARBA00010147"/>
    </source>
</evidence>
<reference evidence="9" key="1">
    <citation type="journal article" date="2022" name="bioRxiv">
        <title>Sequencing and chromosome-scale assembly of the giantPleurodeles waltlgenome.</title>
        <authorList>
            <person name="Brown T."/>
            <person name="Elewa A."/>
            <person name="Iarovenko S."/>
            <person name="Subramanian E."/>
            <person name="Araus A.J."/>
            <person name="Petzold A."/>
            <person name="Susuki M."/>
            <person name="Suzuki K.-i.T."/>
            <person name="Hayashi T."/>
            <person name="Toyoda A."/>
            <person name="Oliveira C."/>
            <person name="Osipova E."/>
            <person name="Leigh N.D."/>
            <person name="Simon A."/>
            <person name="Yun M.H."/>
        </authorList>
    </citation>
    <scope>NUCLEOTIDE SEQUENCE</scope>
    <source>
        <strain evidence="9">20211129_DDA</strain>
        <tissue evidence="9">Liver</tissue>
    </source>
</reference>
<dbReference type="InterPro" id="IPR006585">
    <property type="entry name" value="FTP1"/>
</dbReference>
<name>A0AAV7V223_PLEWA</name>
<evidence type="ECO:0000313" key="10">
    <source>
        <dbReference type="Proteomes" id="UP001066276"/>
    </source>
</evidence>
<dbReference type="SUPFAM" id="SSF49785">
    <property type="entry name" value="Galactose-binding domain-like"/>
    <property type="match status" value="1"/>
</dbReference>
<proteinExistence type="inferred from homology"/>
<keyword evidence="4" id="KW-0479">Metal-binding</keyword>
<dbReference type="SMART" id="SM00607">
    <property type="entry name" value="FTP"/>
    <property type="match status" value="1"/>
</dbReference>
<keyword evidence="10" id="KW-1185">Reference proteome</keyword>